<feature type="transmembrane region" description="Helical" evidence="7">
    <location>
        <begin position="240"/>
        <end position="260"/>
    </location>
</feature>
<comment type="subcellular location">
    <subcellularLocation>
        <location evidence="1 7">Cell membrane</location>
        <topology evidence="1 7">Multi-pass membrane protein</topology>
    </subcellularLocation>
</comment>
<feature type="domain" description="ABC transmembrane type-1" evidence="8">
    <location>
        <begin position="102"/>
        <end position="316"/>
    </location>
</feature>
<evidence type="ECO:0000313" key="9">
    <source>
        <dbReference type="EMBL" id="NMH78584.1"/>
    </source>
</evidence>
<dbReference type="Gene3D" id="1.10.3720.10">
    <property type="entry name" value="MetI-like"/>
    <property type="match status" value="1"/>
</dbReference>
<dbReference type="InterPro" id="IPR050809">
    <property type="entry name" value="UgpAE/MalFG_permease"/>
</dbReference>
<dbReference type="EMBL" id="JAAXKY010000047">
    <property type="protein sequence ID" value="NMH78584.1"/>
    <property type="molecule type" value="Genomic_DNA"/>
</dbReference>
<feature type="transmembrane region" description="Helical" evidence="7">
    <location>
        <begin position="188"/>
        <end position="211"/>
    </location>
</feature>
<dbReference type="InterPro" id="IPR035906">
    <property type="entry name" value="MetI-like_sf"/>
</dbReference>
<gene>
    <name evidence="9" type="ORF">HF577_16010</name>
</gene>
<evidence type="ECO:0000313" key="10">
    <source>
        <dbReference type="Proteomes" id="UP001296706"/>
    </source>
</evidence>
<feature type="transmembrane region" description="Helical" evidence="7">
    <location>
        <begin position="296"/>
        <end position="316"/>
    </location>
</feature>
<keyword evidence="4 7" id="KW-0812">Transmembrane</keyword>
<dbReference type="PANTHER" id="PTHR43227:SF8">
    <property type="entry name" value="DIACETYLCHITOBIOSE UPTAKE SYSTEM PERMEASE PROTEIN DASB"/>
    <property type="match status" value="1"/>
</dbReference>
<dbReference type="PANTHER" id="PTHR43227">
    <property type="entry name" value="BLL4140 PROTEIN"/>
    <property type="match status" value="1"/>
</dbReference>
<keyword evidence="2 7" id="KW-0813">Transport</keyword>
<feature type="transmembrane region" description="Helical" evidence="7">
    <location>
        <begin position="105"/>
        <end position="126"/>
    </location>
</feature>
<dbReference type="PROSITE" id="PS50928">
    <property type="entry name" value="ABC_TM1"/>
    <property type="match status" value="1"/>
</dbReference>
<dbReference type="SUPFAM" id="SSF161098">
    <property type="entry name" value="MetI-like"/>
    <property type="match status" value="1"/>
</dbReference>
<evidence type="ECO:0000256" key="4">
    <source>
        <dbReference type="ARBA" id="ARBA00022692"/>
    </source>
</evidence>
<feature type="transmembrane region" description="Helical" evidence="7">
    <location>
        <begin position="146"/>
        <end position="168"/>
    </location>
</feature>
<organism evidence="9 10">
    <name type="scientific">Pseudonocardia xinjiangensis</name>
    <dbReference type="NCBI Taxonomy" id="75289"/>
    <lineage>
        <taxon>Bacteria</taxon>
        <taxon>Bacillati</taxon>
        <taxon>Actinomycetota</taxon>
        <taxon>Actinomycetes</taxon>
        <taxon>Pseudonocardiales</taxon>
        <taxon>Pseudonocardiaceae</taxon>
        <taxon>Pseudonocardia</taxon>
    </lineage>
</organism>
<feature type="transmembrane region" description="Helical" evidence="7">
    <location>
        <begin position="46"/>
        <end position="69"/>
    </location>
</feature>
<sequence>MEPMTRNTAAVDHAGRPDGTVEAVASRSATQHRTPVRKHRKKQIGLVFVAPFALLFLLVYVIPILYAAYLSLFQQKLIGGNKFTGLANYTKLFQDAQFWDGVGRVFWFTLIQVPVMLILAMALALALDSKRLHGAKFMRVSIFLPYAVPAVVSTLMWGFMLGVKYGLFGSLNKALGTDLNPFGPGTTLISIGVMVTWAFTGFNMLIFYAVLKAVPRDLYEAAALDGANEFQVVRKIKLPALRSSLVIAVIFSIIGTFQIFNEPQILPSLVANSGITTNYTPNLYAYNLAFTGSQQGYAAALALVMAAITIAVAYAVQIRGLKNAFDH</sequence>
<keyword evidence="5 7" id="KW-1133">Transmembrane helix</keyword>
<evidence type="ECO:0000256" key="2">
    <source>
        <dbReference type="ARBA" id="ARBA00022448"/>
    </source>
</evidence>
<dbReference type="CDD" id="cd06261">
    <property type="entry name" value="TM_PBP2"/>
    <property type="match status" value="1"/>
</dbReference>
<dbReference type="Proteomes" id="UP001296706">
    <property type="component" value="Unassembled WGS sequence"/>
</dbReference>
<keyword evidence="10" id="KW-1185">Reference proteome</keyword>
<evidence type="ECO:0000256" key="3">
    <source>
        <dbReference type="ARBA" id="ARBA00022475"/>
    </source>
</evidence>
<evidence type="ECO:0000256" key="6">
    <source>
        <dbReference type="ARBA" id="ARBA00023136"/>
    </source>
</evidence>
<evidence type="ECO:0000259" key="8">
    <source>
        <dbReference type="PROSITE" id="PS50928"/>
    </source>
</evidence>
<evidence type="ECO:0000256" key="7">
    <source>
        <dbReference type="RuleBase" id="RU363032"/>
    </source>
</evidence>
<comment type="caution">
    <text evidence="9">The sequence shown here is derived from an EMBL/GenBank/DDBJ whole genome shotgun (WGS) entry which is preliminary data.</text>
</comment>
<dbReference type="Pfam" id="PF00528">
    <property type="entry name" value="BPD_transp_1"/>
    <property type="match status" value="1"/>
</dbReference>
<reference evidence="9 10" key="1">
    <citation type="submission" date="2020-04" db="EMBL/GenBank/DDBJ databases">
        <authorList>
            <person name="Klaysubun C."/>
            <person name="Duangmal K."/>
            <person name="Lipun K."/>
        </authorList>
    </citation>
    <scope>NUCLEOTIDE SEQUENCE [LARGE SCALE GENOMIC DNA]</scope>
    <source>
        <strain evidence="9 10">JCM 11839</strain>
    </source>
</reference>
<evidence type="ECO:0000256" key="5">
    <source>
        <dbReference type="ARBA" id="ARBA00022989"/>
    </source>
</evidence>
<dbReference type="InterPro" id="IPR000515">
    <property type="entry name" value="MetI-like"/>
</dbReference>
<keyword evidence="6 7" id="KW-0472">Membrane</keyword>
<keyword evidence="3" id="KW-1003">Cell membrane</keyword>
<name>A0ABX1RG21_9PSEU</name>
<protein>
    <submittedName>
        <fullName evidence="9">Sugar ABC transporter permease</fullName>
    </submittedName>
</protein>
<accession>A0ABX1RG21</accession>
<proteinExistence type="inferred from homology"/>
<comment type="similarity">
    <text evidence="7">Belongs to the binding-protein-dependent transport system permease family.</text>
</comment>
<evidence type="ECO:0000256" key="1">
    <source>
        <dbReference type="ARBA" id="ARBA00004651"/>
    </source>
</evidence>